<dbReference type="InterPro" id="IPR050158">
    <property type="entry name" value="Ubiquitin_ubiquitin-like"/>
</dbReference>
<dbReference type="InterPro" id="IPR029071">
    <property type="entry name" value="Ubiquitin-like_domsf"/>
</dbReference>
<dbReference type="InterPro" id="IPR019954">
    <property type="entry name" value="Ubiquitin_CS"/>
</dbReference>
<reference evidence="2 3" key="1">
    <citation type="submission" date="2020-02" db="EMBL/GenBank/DDBJ databases">
        <title>Identification and distribution of gene clusters putatively required for synthesis of sphingolipid metabolism inhibitors in phylogenetically diverse species of the filamentous fungus Fusarium.</title>
        <authorList>
            <person name="Kim H.-S."/>
            <person name="Busman M."/>
            <person name="Brown D.W."/>
            <person name="Divon H."/>
            <person name="Uhlig S."/>
            <person name="Proctor R.H."/>
        </authorList>
    </citation>
    <scope>NUCLEOTIDE SEQUENCE [LARGE SCALE GENOMIC DNA]</scope>
    <source>
        <strain evidence="2 3">NRRL 2903</strain>
    </source>
</reference>
<evidence type="ECO:0000313" key="2">
    <source>
        <dbReference type="EMBL" id="KAF5229878.1"/>
    </source>
</evidence>
<evidence type="ECO:0000259" key="1">
    <source>
        <dbReference type="PROSITE" id="PS50053"/>
    </source>
</evidence>
<evidence type="ECO:0000313" key="3">
    <source>
        <dbReference type="Proteomes" id="UP000537989"/>
    </source>
</evidence>
<accession>A0AAN5Z2E6</accession>
<dbReference type="Gene3D" id="3.10.20.90">
    <property type="entry name" value="Phosphatidylinositol 3-kinase Catalytic Subunit, Chain A, domain 1"/>
    <property type="match status" value="1"/>
</dbReference>
<keyword evidence="3" id="KW-1185">Reference proteome</keyword>
<feature type="domain" description="Ubiquitin-like" evidence="1">
    <location>
        <begin position="198"/>
        <end position="256"/>
    </location>
</feature>
<dbReference type="InterPro" id="IPR000626">
    <property type="entry name" value="Ubiquitin-like_dom"/>
</dbReference>
<gene>
    <name evidence="2" type="ORF">FAUST_10127</name>
</gene>
<name>A0AAN5Z2E6_FUSAU</name>
<dbReference type="PROSITE" id="PS00299">
    <property type="entry name" value="UBIQUITIN_1"/>
    <property type="match status" value="1"/>
</dbReference>
<dbReference type="EMBL" id="JAAMOD010000374">
    <property type="protein sequence ID" value="KAF5229878.1"/>
    <property type="molecule type" value="Genomic_DNA"/>
</dbReference>
<comment type="caution">
    <text evidence="2">The sequence shown here is derived from an EMBL/GenBank/DDBJ whole genome shotgun (WGS) entry which is preliminary data.</text>
</comment>
<dbReference type="Pfam" id="PF00240">
    <property type="entry name" value="ubiquitin"/>
    <property type="match status" value="1"/>
</dbReference>
<dbReference type="PROSITE" id="PS50053">
    <property type="entry name" value="UBIQUITIN_2"/>
    <property type="match status" value="1"/>
</dbReference>
<dbReference type="PRINTS" id="PR00348">
    <property type="entry name" value="UBIQUITIN"/>
</dbReference>
<sequence length="403" mass="45606">MTGIEYSSIDSLTETGPYGDLEIACYHSRRVPDPADIRLREIYEKPDLGPSCQASLAVKTASHPSPSQDEVYLPAESQTALAFSIYSKSLYKVKIFVGGQNICSYPRGGHEDTDEIQDYFVIPSPLMIHGVFVKKGLVRQLVALESERSGYSIEHQMTGQDRNLNIRMEFFPERRRLEGQFYFTIVTKKSVFAVDMNESDATIQDIKDRIYDTEKIPQDQQRLVYRGKQLEDRRNWSEYSLQRASVVFLVLRLVGGGGTIHDLIEEHDTVNYTITLEPTMAIAPGGFISHEIIQDPTSGEWCDEPAYTVNLQVVNYKQFTNITGLSPKTPSPDEVAKITLEKCTPKELENLVDEEIHLQGIGEMYAQTGIDITGPYNGNRAREDRTSVKRPLTWRRILSCGFC</sequence>
<dbReference type="PANTHER" id="PTHR10666">
    <property type="entry name" value="UBIQUITIN"/>
    <property type="match status" value="1"/>
</dbReference>
<dbReference type="InterPro" id="IPR019956">
    <property type="entry name" value="Ubiquitin_dom"/>
</dbReference>
<proteinExistence type="predicted"/>
<dbReference type="SUPFAM" id="SSF54236">
    <property type="entry name" value="Ubiquitin-like"/>
    <property type="match status" value="1"/>
</dbReference>
<dbReference type="SMART" id="SM00213">
    <property type="entry name" value="UBQ"/>
    <property type="match status" value="1"/>
</dbReference>
<dbReference type="AlphaFoldDB" id="A0AAN5Z2E6"/>
<organism evidence="2 3">
    <name type="scientific">Fusarium austroamericanum</name>
    <dbReference type="NCBI Taxonomy" id="282268"/>
    <lineage>
        <taxon>Eukaryota</taxon>
        <taxon>Fungi</taxon>
        <taxon>Dikarya</taxon>
        <taxon>Ascomycota</taxon>
        <taxon>Pezizomycotina</taxon>
        <taxon>Sordariomycetes</taxon>
        <taxon>Hypocreomycetidae</taxon>
        <taxon>Hypocreales</taxon>
        <taxon>Nectriaceae</taxon>
        <taxon>Fusarium</taxon>
    </lineage>
</organism>
<protein>
    <recommendedName>
        <fullName evidence="1">Ubiquitin-like domain-containing protein</fullName>
    </recommendedName>
</protein>
<dbReference type="Proteomes" id="UP000537989">
    <property type="component" value="Unassembled WGS sequence"/>
</dbReference>